<evidence type="ECO:0000313" key="1">
    <source>
        <dbReference type="EMBL" id="MBW0491259.1"/>
    </source>
</evidence>
<proteinExistence type="predicted"/>
<dbReference type="Proteomes" id="UP000765509">
    <property type="component" value="Unassembled WGS sequence"/>
</dbReference>
<keyword evidence="2" id="KW-1185">Reference proteome</keyword>
<reference evidence="1" key="1">
    <citation type="submission" date="2021-03" db="EMBL/GenBank/DDBJ databases">
        <title>Draft genome sequence of rust myrtle Austropuccinia psidii MF-1, a brazilian biotype.</title>
        <authorList>
            <person name="Quecine M.C."/>
            <person name="Pachon D.M.R."/>
            <person name="Bonatelli M.L."/>
            <person name="Correr F.H."/>
            <person name="Franceschini L.M."/>
            <person name="Leite T.F."/>
            <person name="Margarido G.R.A."/>
            <person name="Almeida C.A."/>
            <person name="Ferrarezi J.A."/>
            <person name="Labate C.A."/>
        </authorList>
    </citation>
    <scope>NUCLEOTIDE SEQUENCE</scope>
    <source>
        <strain evidence="1">MF-1</strain>
    </source>
</reference>
<protein>
    <recommendedName>
        <fullName evidence="3">DUF4939 domain-containing protein</fullName>
    </recommendedName>
</protein>
<name>A0A9Q3H626_9BASI</name>
<dbReference type="AlphaFoldDB" id="A0A9Q3H626"/>
<comment type="caution">
    <text evidence="1">The sequence shown here is derived from an EMBL/GenBank/DDBJ whole genome shotgun (WGS) entry which is preliminary data.</text>
</comment>
<evidence type="ECO:0008006" key="3">
    <source>
        <dbReference type="Google" id="ProtNLM"/>
    </source>
</evidence>
<evidence type="ECO:0000313" key="2">
    <source>
        <dbReference type="Proteomes" id="UP000765509"/>
    </source>
</evidence>
<organism evidence="1 2">
    <name type="scientific">Austropuccinia psidii MF-1</name>
    <dbReference type="NCBI Taxonomy" id="1389203"/>
    <lineage>
        <taxon>Eukaryota</taxon>
        <taxon>Fungi</taxon>
        <taxon>Dikarya</taxon>
        <taxon>Basidiomycota</taxon>
        <taxon>Pucciniomycotina</taxon>
        <taxon>Pucciniomycetes</taxon>
        <taxon>Pucciniales</taxon>
        <taxon>Sphaerophragmiaceae</taxon>
        <taxon>Austropuccinia</taxon>
    </lineage>
</organism>
<sequence length="138" mass="15736">MEEEGADETEVAYSPNLSLSNKPLASQAEPSLLKIIKKMTLFMGHLSQEVSSRDTSKVPAFKTLSMKAPDSFDGTQYHELRGFIKLCQLSLHNEPGRFFSERKKILYSAYFLTGRAGKWIEAYLSNIYNEYHSYLLTL</sequence>
<dbReference type="OrthoDB" id="2691415at2759"/>
<gene>
    <name evidence="1" type="ORF">O181_030974</name>
</gene>
<dbReference type="EMBL" id="AVOT02010986">
    <property type="protein sequence ID" value="MBW0491259.1"/>
    <property type="molecule type" value="Genomic_DNA"/>
</dbReference>
<accession>A0A9Q3H626</accession>